<dbReference type="EMBL" id="CP090145">
    <property type="protein sequence ID" value="UOX33705.1"/>
    <property type="molecule type" value="Genomic_DNA"/>
</dbReference>
<dbReference type="Gene3D" id="3.30.70.1290">
    <property type="entry name" value="Transposase IS200-like"/>
    <property type="match status" value="1"/>
</dbReference>
<accession>A0ABY4HLF9</accession>
<reference evidence="2" key="1">
    <citation type="submission" date="2021-12" db="EMBL/GenBank/DDBJ databases">
        <authorList>
            <person name="Cha I.-T."/>
            <person name="Lee K.-E."/>
            <person name="Park S.-J."/>
        </authorList>
    </citation>
    <scope>NUCLEOTIDE SEQUENCE</scope>
    <source>
        <strain evidence="2">YSM-43</strain>
    </source>
</reference>
<dbReference type="InterPro" id="IPR002686">
    <property type="entry name" value="Transposase_17"/>
</dbReference>
<dbReference type="InterPro" id="IPR052715">
    <property type="entry name" value="RAYT_transposase"/>
</dbReference>
<gene>
    <name evidence="2" type="ORF">LXD69_16930</name>
</gene>
<sequence>MIPSEIGEIVAQEWIKTPDIRPDMNLELGEFIVMPNHFHGIIFIGNNAYNNEKMGIDAMHGRNAMHRVSTEPYKNQFGPQSKNLASIIRGFKSAVTVQARRINPDFGWQSRFHDHIIRNPNAYENISQYIINNPKKWKGDEFNK</sequence>
<dbReference type="RefSeq" id="WP_246916238.1">
    <property type="nucleotide sequence ID" value="NZ_CP090145.1"/>
</dbReference>
<dbReference type="SMART" id="SM01321">
    <property type="entry name" value="Y1_Tnp"/>
    <property type="match status" value="1"/>
</dbReference>
<proteinExistence type="predicted"/>
<dbReference type="PANTHER" id="PTHR36966:SF1">
    <property type="entry name" value="REP-ASSOCIATED TYROSINE TRANSPOSASE"/>
    <property type="match status" value="1"/>
</dbReference>
<dbReference type="Proteomes" id="UP000830454">
    <property type="component" value="Chromosome"/>
</dbReference>
<evidence type="ECO:0000313" key="2">
    <source>
        <dbReference type="EMBL" id="UOX33705.1"/>
    </source>
</evidence>
<keyword evidence="3" id="KW-1185">Reference proteome</keyword>
<organism evidence="2 3">
    <name type="scientific">Flavobacterium sediminilitoris</name>
    <dbReference type="NCBI Taxonomy" id="2024526"/>
    <lineage>
        <taxon>Bacteria</taxon>
        <taxon>Pseudomonadati</taxon>
        <taxon>Bacteroidota</taxon>
        <taxon>Flavobacteriia</taxon>
        <taxon>Flavobacteriales</taxon>
        <taxon>Flavobacteriaceae</taxon>
        <taxon>Flavobacterium</taxon>
    </lineage>
</organism>
<dbReference type="PANTHER" id="PTHR36966">
    <property type="entry name" value="REP-ASSOCIATED TYROSINE TRANSPOSASE"/>
    <property type="match status" value="1"/>
</dbReference>
<name>A0ABY4HLF9_9FLAO</name>
<dbReference type="SUPFAM" id="SSF143422">
    <property type="entry name" value="Transposase IS200-like"/>
    <property type="match status" value="1"/>
</dbReference>
<protein>
    <recommendedName>
        <fullName evidence="1">Transposase IS200-like domain-containing protein</fullName>
    </recommendedName>
</protein>
<feature type="domain" description="Transposase IS200-like" evidence="1">
    <location>
        <begin position="5"/>
        <end position="133"/>
    </location>
</feature>
<reference evidence="2" key="2">
    <citation type="submission" date="2022-04" db="EMBL/GenBank/DDBJ databases">
        <title>Complete Genome Sequence of Flavobacterium sediminilitoris YSM-43, Isolated from a Tidal Sediment.</title>
        <authorList>
            <person name="Lee P.A."/>
        </authorList>
    </citation>
    <scope>NUCLEOTIDE SEQUENCE</scope>
    <source>
        <strain evidence="2">YSM-43</strain>
    </source>
</reference>
<dbReference type="InterPro" id="IPR036515">
    <property type="entry name" value="Transposase_17_sf"/>
</dbReference>
<evidence type="ECO:0000313" key="3">
    <source>
        <dbReference type="Proteomes" id="UP000830454"/>
    </source>
</evidence>
<evidence type="ECO:0000259" key="1">
    <source>
        <dbReference type="SMART" id="SM01321"/>
    </source>
</evidence>